<dbReference type="GO" id="GO:0016740">
    <property type="term" value="F:transferase activity"/>
    <property type="evidence" value="ECO:0007669"/>
    <property type="project" value="UniProtKB-KW"/>
</dbReference>
<organism evidence="2 3">
    <name type="scientific">Aspergillus candidus</name>
    <dbReference type="NCBI Taxonomy" id="41067"/>
    <lineage>
        <taxon>Eukaryota</taxon>
        <taxon>Fungi</taxon>
        <taxon>Dikarya</taxon>
        <taxon>Ascomycota</taxon>
        <taxon>Pezizomycotina</taxon>
        <taxon>Eurotiomycetes</taxon>
        <taxon>Eurotiomycetidae</taxon>
        <taxon>Eurotiales</taxon>
        <taxon>Aspergillaceae</taxon>
        <taxon>Aspergillus</taxon>
        <taxon>Aspergillus subgen. Circumdati</taxon>
    </lineage>
</organism>
<dbReference type="InterPro" id="IPR029062">
    <property type="entry name" value="Class_I_gatase-like"/>
</dbReference>
<name>A0A2I2FK55_ASPCN</name>
<sequence length="335" mass="36670">MTIHLAILDVDIPVRPHYHRNGLYSTQYRSIIAPAVHRLSQSPLHPDPIKLVVSSWDIMGGVYPPDHLLQSSTATTTVAGNVTTTNKHDNRSDGITSLLITGSASSAYQTTTNPWIPPLKAFIRRVYIHHPHIKLIGGCFGHQLIAAALLPDSTRVEACPLGREVGVHAVQLTPRFQRAFGAVLGGKRELRMQMMHGDWVVPLPSSGEGITETIGSTTAGDTPLKNVTTNSNNTHNERNIKPPWLNIGWTKQCPIQGLYLPNRVLTLQGHFEIDSGGMSLVAREFGPILGWSEEVARAHQERIAWEGGWDDGNVVADVIALFLVGEHTMSPVSKL</sequence>
<feature type="region of interest" description="Disordered" evidence="1">
    <location>
        <begin position="214"/>
        <end position="237"/>
    </location>
</feature>
<dbReference type="CDD" id="cd01741">
    <property type="entry name" value="GATase1_1"/>
    <property type="match status" value="1"/>
</dbReference>
<dbReference type="RefSeq" id="XP_024675029.1">
    <property type="nucleotide sequence ID" value="XM_024815986.1"/>
</dbReference>
<keyword evidence="2" id="KW-0315">Glutamine amidotransferase</keyword>
<dbReference type="GeneID" id="36523146"/>
<gene>
    <name evidence="2" type="ORF">BDW47DRAFT_123079</name>
</gene>
<keyword evidence="2" id="KW-0808">Transferase</keyword>
<dbReference type="SUPFAM" id="SSF52317">
    <property type="entry name" value="Class I glutamine amidotransferase-like"/>
    <property type="match status" value="1"/>
</dbReference>
<dbReference type="InterPro" id="IPR044992">
    <property type="entry name" value="ChyE-like"/>
</dbReference>
<protein>
    <submittedName>
        <fullName evidence="2">Class I glutamine amidotransferase-like protein</fullName>
    </submittedName>
</protein>
<dbReference type="Proteomes" id="UP000234585">
    <property type="component" value="Unassembled WGS sequence"/>
</dbReference>
<evidence type="ECO:0000313" key="3">
    <source>
        <dbReference type="Proteomes" id="UP000234585"/>
    </source>
</evidence>
<evidence type="ECO:0000313" key="2">
    <source>
        <dbReference type="EMBL" id="PLB41017.1"/>
    </source>
</evidence>
<reference evidence="2 3" key="1">
    <citation type="submission" date="2017-12" db="EMBL/GenBank/DDBJ databases">
        <authorList>
            <consortium name="DOE Joint Genome Institute"/>
            <person name="Haridas S."/>
            <person name="Kjaerbolling I."/>
            <person name="Vesth T.C."/>
            <person name="Frisvad J.C."/>
            <person name="Nybo J.L."/>
            <person name="Theobald S."/>
            <person name="Kuo A."/>
            <person name="Bowyer P."/>
            <person name="Matsuda Y."/>
            <person name="Mondo S."/>
            <person name="Lyhne E.K."/>
            <person name="Kogle M.E."/>
            <person name="Clum A."/>
            <person name="Lipzen A."/>
            <person name="Salamov A."/>
            <person name="Ngan C.Y."/>
            <person name="Daum C."/>
            <person name="Chiniquy J."/>
            <person name="Barry K."/>
            <person name="LaButti K."/>
            <person name="Simmons B.A."/>
            <person name="Magnuson J.K."/>
            <person name="Mortensen U.H."/>
            <person name="Larsen T.O."/>
            <person name="Grigoriev I.V."/>
            <person name="Baker S.E."/>
            <person name="Andersen M.R."/>
            <person name="Nordberg H.P."/>
            <person name="Cantor M.N."/>
            <person name="Hua S.X."/>
        </authorList>
    </citation>
    <scope>NUCLEOTIDE SEQUENCE [LARGE SCALE GENOMIC DNA]</scope>
    <source>
        <strain evidence="2 3">CBS 102.13</strain>
    </source>
</reference>
<evidence type="ECO:0000256" key="1">
    <source>
        <dbReference type="SAM" id="MobiDB-lite"/>
    </source>
</evidence>
<dbReference type="GO" id="GO:0005829">
    <property type="term" value="C:cytosol"/>
    <property type="evidence" value="ECO:0007669"/>
    <property type="project" value="TreeGrafter"/>
</dbReference>
<dbReference type="PANTHER" id="PTHR42695">
    <property type="entry name" value="GLUTAMINE AMIDOTRANSFERASE YLR126C-RELATED"/>
    <property type="match status" value="1"/>
</dbReference>
<dbReference type="AlphaFoldDB" id="A0A2I2FK55"/>
<dbReference type="PANTHER" id="PTHR42695:SF6">
    <property type="entry name" value="GLUTAMINE AMIDOTRANSFERASE DOMAIN-CONTAINING PROTEIN"/>
    <property type="match status" value="1"/>
</dbReference>
<dbReference type="EMBL" id="KZ559122">
    <property type="protein sequence ID" value="PLB41017.1"/>
    <property type="molecule type" value="Genomic_DNA"/>
</dbReference>
<feature type="compositionally biased region" description="Polar residues" evidence="1">
    <location>
        <begin position="225"/>
        <end position="234"/>
    </location>
</feature>
<accession>A0A2I2FK55</accession>
<dbReference type="OrthoDB" id="1669814at2759"/>
<dbReference type="GO" id="GO:0005634">
    <property type="term" value="C:nucleus"/>
    <property type="evidence" value="ECO:0007669"/>
    <property type="project" value="TreeGrafter"/>
</dbReference>
<proteinExistence type="predicted"/>
<dbReference type="STRING" id="41067.A0A2I2FK55"/>
<keyword evidence="3" id="KW-1185">Reference proteome</keyword>
<dbReference type="Gene3D" id="3.40.50.880">
    <property type="match status" value="1"/>
</dbReference>